<evidence type="ECO:0008006" key="3">
    <source>
        <dbReference type="Google" id="ProtNLM"/>
    </source>
</evidence>
<accession>A0A8J3PKV0</accession>
<name>A0A8J3PKV0_9ACTN</name>
<dbReference type="Gene3D" id="3.40.50.150">
    <property type="entry name" value="Vaccinia Virus protein VP39"/>
    <property type="match status" value="1"/>
</dbReference>
<dbReference type="Proteomes" id="UP000653674">
    <property type="component" value="Unassembled WGS sequence"/>
</dbReference>
<dbReference type="EMBL" id="BONU01000007">
    <property type="protein sequence ID" value="GIG73202.1"/>
    <property type="molecule type" value="Genomic_DNA"/>
</dbReference>
<protein>
    <recommendedName>
        <fullName evidence="3">N-6 DNA Methylase</fullName>
    </recommendedName>
</protein>
<gene>
    <name evidence="1" type="ORF">Pfl04_16060</name>
</gene>
<reference evidence="1" key="1">
    <citation type="submission" date="2021-01" db="EMBL/GenBank/DDBJ databases">
        <title>Whole genome shotgun sequence of Planosporangium flavigriseum NBRC 105377.</title>
        <authorList>
            <person name="Komaki H."/>
            <person name="Tamura T."/>
        </authorList>
    </citation>
    <scope>NUCLEOTIDE SEQUENCE</scope>
    <source>
        <strain evidence="1">NBRC 105377</strain>
    </source>
</reference>
<organism evidence="1 2">
    <name type="scientific">Planosporangium flavigriseum</name>
    <dbReference type="NCBI Taxonomy" id="373681"/>
    <lineage>
        <taxon>Bacteria</taxon>
        <taxon>Bacillati</taxon>
        <taxon>Actinomycetota</taxon>
        <taxon>Actinomycetes</taxon>
        <taxon>Micromonosporales</taxon>
        <taxon>Micromonosporaceae</taxon>
        <taxon>Planosporangium</taxon>
    </lineage>
</organism>
<comment type="caution">
    <text evidence="1">The sequence shown here is derived from an EMBL/GenBank/DDBJ whole genome shotgun (WGS) entry which is preliminary data.</text>
</comment>
<evidence type="ECO:0000313" key="1">
    <source>
        <dbReference type="EMBL" id="GIG73202.1"/>
    </source>
</evidence>
<dbReference type="SUPFAM" id="SSF53335">
    <property type="entry name" value="S-adenosyl-L-methionine-dependent methyltransferases"/>
    <property type="match status" value="1"/>
</dbReference>
<dbReference type="RefSeq" id="WP_168071660.1">
    <property type="nucleotide sequence ID" value="NZ_BAAAQJ010000003.1"/>
</dbReference>
<dbReference type="InterPro" id="IPR029063">
    <property type="entry name" value="SAM-dependent_MTases_sf"/>
</dbReference>
<proteinExistence type="predicted"/>
<keyword evidence="2" id="KW-1185">Reference proteome</keyword>
<evidence type="ECO:0000313" key="2">
    <source>
        <dbReference type="Proteomes" id="UP000653674"/>
    </source>
</evidence>
<sequence length="708" mass="77030">MVSTVVAVPLLISMPEIAELAGVQRPVVTTWRRRHPQFPAPVDEDRGRPLFDARGVVDWLVDTGRADRREIEPDLWLHLLGCLAGGLPLGRGGRRRAATLRPRELTAAITALICLRHLDDELLSPHRLTERQVIADLRERARDADPGDDLLRGEINALPDDAAWLAAAVDELVEAAWGCTEAYERVLAARNRFTVPELYADAVNPALASLIAGLSGAREYADRYGTVLVADPAAGPGDLLVAVHHQLGEYATPTFVAAEADPFRARILRRRLAVHGLGAADRQVNVGTELPGPVPDVLVTRLPYQPKEGRGEANPLAAVRDITEELGPGQTAVVLGPADLLVGALPPYRPAARTRNELLSSGRVEAVIQLPGGLVPFRPGYQTALWVLRREEGSKWQGRVLLADVSDRPLTADVVEALVWDVTTWRRNGHQPHQHLRAHAVQAAVADLIAPRRPLTTRRSAGPRVLTRDVQETIARVTDIEVELDELAATELRPAVRSRLASRDDAVSAPTQSIGALVKAHQLTVYNGYRVAAADIVRDGHHRVLGVPELTGTSAVGVRVVDRGVLAAKYPRVRLTEPDDLVVTLVPRLCVYRDQDGFSVVEFPARVLRIPPSERYRFTPRVLAELLTHVGQAGRAAGAVRAASRLDELQIPLLAPAEVARLDMLLAVIDARRAMARREIDLLDELGRLAVTGVTNGTLTMTETPIVG</sequence>
<dbReference type="AlphaFoldDB" id="A0A8J3PKV0"/>